<dbReference type="AlphaFoldDB" id="A0A834GKT8"/>
<name>A0A834GKT8_RHOSS</name>
<reference evidence="1" key="1">
    <citation type="submission" date="2019-11" db="EMBL/GenBank/DDBJ databases">
        <authorList>
            <person name="Liu Y."/>
            <person name="Hou J."/>
            <person name="Li T.-Q."/>
            <person name="Guan C.-H."/>
            <person name="Wu X."/>
            <person name="Wu H.-Z."/>
            <person name="Ling F."/>
            <person name="Zhang R."/>
            <person name="Shi X.-G."/>
            <person name="Ren J.-P."/>
            <person name="Chen E.-F."/>
            <person name="Sun J.-M."/>
        </authorList>
    </citation>
    <scope>NUCLEOTIDE SEQUENCE</scope>
    <source>
        <strain evidence="1">Adult_tree_wgs_1</strain>
        <tissue evidence="1">Leaves</tissue>
    </source>
</reference>
<evidence type="ECO:0000313" key="2">
    <source>
        <dbReference type="Proteomes" id="UP000626092"/>
    </source>
</evidence>
<comment type="caution">
    <text evidence="1">The sequence shown here is derived from an EMBL/GenBank/DDBJ whole genome shotgun (WGS) entry which is preliminary data.</text>
</comment>
<sequence>MDVSGAILCQISSLKDMLDQVNEEIEASIQITREIESEIVRCSEVESDLSARESELAKMVYVLDFDISGLIAVTGKTRVQSTYSCAVAQVFKSHNTISSLHWESKSYSVKDKVKKPHKTCKLNVTRESLLPYFMLMMFDGLGESPHPTWFCTMRVVIYSFSFFSCLFIADSRSSVKLLEEDLCCLRVKRDEIIKRMSNSREGFTKSCLDFQRNIEKGENDVLRDLLSEKESLETGLHLLGKKDNALQNSMLAFMEEILEDLHGSNSGNVGFFFFVQKGIGRHEAVVIVRYLKHLGLT</sequence>
<dbReference type="OrthoDB" id="780314at2759"/>
<dbReference type="EMBL" id="WJXA01000008">
    <property type="protein sequence ID" value="KAF7134777.1"/>
    <property type="molecule type" value="Genomic_DNA"/>
</dbReference>
<dbReference type="Proteomes" id="UP000626092">
    <property type="component" value="Unassembled WGS sequence"/>
</dbReference>
<proteinExistence type="predicted"/>
<accession>A0A834GKT8</accession>
<keyword evidence="2" id="KW-1185">Reference proteome</keyword>
<organism evidence="1 2">
    <name type="scientific">Rhododendron simsii</name>
    <name type="common">Sims's rhododendron</name>
    <dbReference type="NCBI Taxonomy" id="118357"/>
    <lineage>
        <taxon>Eukaryota</taxon>
        <taxon>Viridiplantae</taxon>
        <taxon>Streptophyta</taxon>
        <taxon>Embryophyta</taxon>
        <taxon>Tracheophyta</taxon>
        <taxon>Spermatophyta</taxon>
        <taxon>Magnoliopsida</taxon>
        <taxon>eudicotyledons</taxon>
        <taxon>Gunneridae</taxon>
        <taxon>Pentapetalae</taxon>
        <taxon>asterids</taxon>
        <taxon>Ericales</taxon>
        <taxon>Ericaceae</taxon>
        <taxon>Ericoideae</taxon>
        <taxon>Rhodoreae</taxon>
        <taxon>Rhododendron</taxon>
    </lineage>
</organism>
<evidence type="ECO:0000313" key="1">
    <source>
        <dbReference type="EMBL" id="KAF7134777.1"/>
    </source>
</evidence>
<gene>
    <name evidence="1" type="ORF">RHSIM_Rhsim08G0136100</name>
</gene>
<protein>
    <submittedName>
        <fullName evidence="1">Uncharacterized protein</fullName>
    </submittedName>
</protein>